<dbReference type="PROSITE" id="PS51032">
    <property type="entry name" value="AP2_ERF"/>
    <property type="match status" value="1"/>
</dbReference>
<dbReference type="SMART" id="SM00380">
    <property type="entry name" value="AP2"/>
    <property type="match status" value="1"/>
</dbReference>
<evidence type="ECO:0000313" key="11">
    <source>
        <dbReference type="EMBL" id="KAL0304050.1"/>
    </source>
</evidence>
<feature type="domain" description="AP2/ERF" evidence="10">
    <location>
        <begin position="141"/>
        <end position="199"/>
    </location>
</feature>
<dbReference type="PANTHER" id="PTHR31190">
    <property type="entry name" value="DNA-BINDING DOMAIN"/>
    <property type="match status" value="1"/>
</dbReference>
<reference evidence="11" key="2">
    <citation type="journal article" date="2024" name="Plant">
        <title>Genomic evolution and insights into agronomic trait innovations of Sesamum species.</title>
        <authorList>
            <person name="Miao H."/>
            <person name="Wang L."/>
            <person name="Qu L."/>
            <person name="Liu H."/>
            <person name="Sun Y."/>
            <person name="Le M."/>
            <person name="Wang Q."/>
            <person name="Wei S."/>
            <person name="Zheng Y."/>
            <person name="Lin W."/>
            <person name="Duan Y."/>
            <person name="Cao H."/>
            <person name="Xiong S."/>
            <person name="Wang X."/>
            <person name="Wei L."/>
            <person name="Li C."/>
            <person name="Ma Q."/>
            <person name="Ju M."/>
            <person name="Zhao R."/>
            <person name="Li G."/>
            <person name="Mu C."/>
            <person name="Tian Q."/>
            <person name="Mei H."/>
            <person name="Zhang T."/>
            <person name="Gao T."/>
            <person name="Zhang H."/>
        </authorList>
    </citation>
    <scope>NUCLEOTIDE SEQUENCE</scope>
    <source>
        <strain evidence="11">G02</strain>
    </source>
</reference>
<keyword evidence="8" id="KW-0539">Nucleus</keyword>
<gene>
    <name evidence="11" type="ORF">Sradi_6273100</name>
</gene>
<dbReference type="GO" id="GO:0009873">
    <property type="term" value="P:ethylene-activated signaling pathway"/>
    <property type="evidence" value="ECO:0007669"/>
    <property type="project" value="UniProtKB-KW"/>
</dbReference>
<dbReference type="GO" id="GO:0006952">
    <property type="term" value="P:defense response"/>
    <property type="evidence" value="ECO:0007669"/>
    <property type="project" value="UniProtKB-KW"/>
</dbReference>
<evidence type="ECO:0000256" key="8">
    <source>
        <dbReference type="ARBA" id="ARBA00023242"/>
    </source>
</evidence>
<dbReference type="FunFam" id="3.30.730.10:FF:000001">
    <property type="entry name" value="Ethylene-responsive transcription factor 2"/>
    <property type="match status" value="1"/>
</dbReference>
<dbReference type="CDD" id="cd00018">
    <property type="entry name" value="AP2"/>
    <property type="match status" value="1"/>
</dbReference>
<evidence type="ECO:0000259" key="10">
    <source>
        <dbReference type="PROSITE" id="PS51032"/>
    </source>
</evidence>
<keyword evidence="5" id="KW-0238">DNA-binding</keyword>
<evidence type="ECO:0000256" key="4">
    <source>
        <dbReference type="ARBA" id="ARBA00023015"/>
    </source>
</evidence>
<keyword evidence="4" id="KW-0805">Transcription regulation</keyword>
<organism evidence="11">
    <name type="scientific">Sesamum radiatum</name>
    <name type="common">Black benniseed</name>
    <dbReference type="NCBI Taxonomy" id="300843"/>
    <lineage>
        <taxon>Eukaryota</taxon>
        <taxon>Viridiplantae</taxon>
        <taxon>Streptophyta</taxon>
        <taxon>Embryophyta</taxon>
        <taxon>Tracheophyta</taxon>
        <taxon>Spermatophyta</taxon>
        <taxon>Magnoliopsida</taxon>
        <taxon>eudicotyledons</taxon>
        <taxon>Gunneridae</taxon>
        <taxon>Pentapetalae</taxon>
        <taxon>asterids</taxon>
        <taxon>lamiids</taxon>
        <taxon>Lamiales</taxon>
        <taxon>Pedaliaceae</taxon>
        <taxon>Sesamum</taxon>
    </lineage>
</organism>
<dbReference type="EMBL" id="JACGWJ010000029">
    <property type="protein sequence ID" value="KAL0304050.1"/>
    <property type="molecule type" value="Genomic_DNA"/>
</dbReference>
<comment type="subcellular location">
    <subcellularLocation>
        <location evidence="1">Nucleus</location>
    </subcellularLocation>
</comment>
<sequence>MATPDECLTLDLIRQHLLSDFTSAESFLDNLNLHFPDVFADTLVGKSGEIGSPSSGSESCSDPKQSQDLPVSGYLDFQPDFFEVEMKPQISMNCSTSDNYDDPGPDDTPPPLPPPTEKPLKSDPECEMAFGSEPVARLGRRYRGVRRRPWGKYAAEIRDPIRKGSRVWLGTYDTAVEAARAYDCAAFKMRGSKAILNFPMDAGKYGPPASAGRRRRREKMTEDCADPSP</sequence>
<dbReference type="GO" id="GO:0003700">
    <property type="term" value="F:DNA-binding transcription factor activity"/>
    <property type="evidence" value="ECO:0007669"/>
    <property type="project" value="InterPro"/>
</dbReference>
<dbReference type="Gene3D" id="3.30.730.10">
    <property type="entry name" value="AP2/ERF domain"/>
    <property type="match status" value="1"/>
</dbReference>
<protein>
    <submittedName>
        <fullName evidence="11">Ethylene-responsive transcription factor</fullName>
    </submittedName>
</protein>
<keyword evidence="3" id="KW-0611">Plant defense</keyword>
<proteinExistence type="predicted"/>
<dbReference type="PRINTS" id="PR00367">
    <property type="entry name" value="ETHRSPELEMNT"/>
</dbReference>
<dbReference type="SUPFAM" id="SSF54171">
    <property type="entry name" value="DNA-binding domain"/>
    <property type="match status" value="1"/>
</dbReference>
<dbReference type="PANTHER" id="PTHR31190:SF499">
    <property type="entry name" value="ETHYLENE-RESPONSIVE TRANSCRIPTION FACTOR ERF105"/>
    <property type="match status" value="1"/>
</dbReference>
<dbReference type="InterPro" id="IPR016177">
    <property type="entry name" value="DNA-bd_dom_sf"/>
</dbReference>
<dbReference type="InterPro" id="IPR036955">
    <property type="entry name" value="AP2/ERF_dom_sf"/>
</dbReference>
<accession>A0AAW2KB63</accession>
<evidence type="ECO:0000256" key="9">
    <source>
        <dbReference type="SAM" id="MobiDB-lite"/>
    </source>
</evidence>
<feature type="compositionally biased region" description="Pro residues" evidence="9">
    <location>
        <begin position="106"/>
        <end position="117"/>
    </location>
</feature>
<feature type="region of interest" description="Disordered" evidence="9">
    <location>
        <begin position="198"/>
        <end position="229"/>
    </location>
</feature>
<dbReference type="AlphaFoldDB" id="A0AAW2KB63"/>
<evidence type="ECO:0000256" key="7">
    <source>
        <dbReference type="ARBA" id="ARBA00023163"/>
    </source>
</evidence>
<dbReference type="InterPro" id="IPR001471">
    <property type="entry name" value="AP2/ERF_dom"/>
</dbReference>
<dbReference type="GO" id="GO:0005634">
    <property type="term" value="C:nucleus"/>
    <property type="evidence" value="ECO:0007669"/>
    <property type="project" value="UniProtKB-SubCell"/>
</dbReference>
<evidence type="ECO:0000256" key="3">
    <source>
        <dbReference type="ARBA" id="ARBA00022821"/>
    </source>
</evidence>
<name>A0AAW2KB63_SESRA</name>
<evidence type="ECO:0000256" key="5">
    <source>
        <dbReference type="ARBA" id="ARBA00023125"/>
    </source>
</evidence>
<dbReference type="Pfam" id="PF00847">
    <property type="entry name" value="AP2"/>
    <property type="match status" value="1"/>
</dbReference>
<evidence type="ECO:0000256" key="2">
    <source>
        <dbReference type="ARBA" id="ARBA00022745"/>
    </source>
</evidence>
<keyword evidence="2" id="KW-0936">Ethylene signaling pathway</keyword>
<feature type="compositionally biased region" description="Low complexity" evidence="9">
    <location>
        <begin position="49"/>
        <end position="60"/>
    </location>
</feature>
<keyword evidence="6" id="KW-0010">Activator</keyword>
<keyword evidence="7" id="KW-0804">Transcription</keyword>
<dbReference type="GO" id="GO:0000976">
    <property type="term" value="F:transcription cis-regulatory region binding"/>
    <property type="evidence" value="ECO:0007669"/>
    <property type="project" value="UniProtKB-ARBA"/>
</dbReference>
<feature type="region of interest" description="Disordered" evidence="9">
    <location>
        <begin position="49"/>
        <end position="70"/>
    </location>
</feature>
<evidence type="ECO:0000256" key="1">
    <source>
        <dbReference type="ARBA" id="ARBA00004123"/>
    </source>
</evidence>
<feature type="region of interest" description="Disordered" evidence="9">
    <location>
        <begin position="92"/>
        <end position="122"/>
    </location>
</feature>
<dbReference type="InterPro" id="IPR044808">
    <property type="entry name" value="ERF_plant"/>
</dbReference>
<comment type="caution">
    <text evidence="11">The sequence shown here is derived from an EMBL/GenBank/DDBJ whole genome shotgun (WGS) entry which is preliminary data.</text>
</comment>
<reference evidence="11" key="1">
    <citation type="submission" date="2020-06" db="EMBL/GenBank/DDBJ databases">
        <authorList>
            <person name="Li T."/>
            <person name="Hu X."/>
            <person name="Zhang T."/>
            <person name="Song X."/>
            <person name="Zhang H."/>
            <person name="Dai N."/>
            <person name="Sheng W."/>
            <person name="Hou X."/>
            <person name="Wei L."/>
        </authorList>
    </citation>
    <scope>NUCLEOTIDE SEQUENCE</scope>
    <source>
        <strain evidence="11">G02</strain>
        <tissue evidence="11">Leaf</tissue>
    </source>
</reference>
<evidence type="ECO:0000256" key="6">
    <source>
        <dbReference type="ARBA" id="ARBA00023159"/>
    </source>
</evidence>